<accession>X0XZU5</accession>
<gene>
    <name evidence="1" type="ORF">S01H1_77111</name>
</gene>
<sequence>AAIAQTFDPRESIVKEVTRGAIQGGFGEVLGFGMAGGLAKMYNKVTGKGLHTITGAQQAAAIVERDKEFFSILKDIRAGKAKPTQSMIDDFAAGKTKSGKAFTEQQMAILKDPKLIEEVTDTIITKRGTEFFADVEKANITPGVMTQNSAIDMMEGIAGSALFGSGAIRSAQEMGKQTVMEGLDVFTDIALKGVNNIDDTGLQVGILLQNSVTNNQKLFNNIKMKAYDEFGAKV</sequence>
<feature type="non-terminal residue" evidence="1">
    <location>
        <position position="234"/>
    </location>
</feature>
<reference evidence="1" key="1">
    <citation type="journal article" date="2014" name="Front. Microbiol.">
        <title>High frequency of phylogenetically diverse reductive dehalogenase-homologous genes in deep subseafloor sedimentary metagenomes.</title>
        <authorList>
            <person name="Kawai M."/>
            <person name="Futagami T."/>
            <person name="Toyoda A."/>
            <person name="Takaki Y."/>
            <person name="Nishi S."/>
            <person name="Hori S."/>
            <person name="Arai W."/>
            <person name="Tsubouchi T."/>
            <person name="Morono Y."/>
            <person name="Uchiyama I."/>
            <person name="Ito T."/>
            <person name="Fujiyama A."/>
            <person name="Inagaki F."/>
            <person name="Takami H."/>
        </authorList>
    </citation>
    <scope>NUCLEOTIDE SEQUENCE</scope>
    <source>
        <strain evidence="1">Expedition CK06-06</strain>
    </source>
</reference>
<dbReference type="AlphaFoldDB" id="X0XZU5"/>
<feature type="non-terminal residue" evidence="1">
    <location>
        <position position="1"/>
    </location>
</feature>
<organism evidence="1">
    <name type="scientific">marine sediment metagenome</name>
    <dbReference type="NCBI Taxonomy" id="412755"/>
    <lineage>
        <taxon>unclassified sequences</taxon>
        <taxon>metagenomes</taxon>
        <taxon>ecological metagenomes</taxon>
    </lineage>
</organism>
<protein>
    <submittedName>
        <fullName evidence="1">Uncharacterized protein</fullName>
    </submittedName>
</protein>
<proteinExistence type="predicted"/>
<comment type="caution">
    <text evidence="1">The sequence shown here is derived from an EMBL/GenBank/DDBJ whole genome shotgun (WGS) entry which is preliminary data.</text>
</comment>
<name>X0XZU5_9ZZZZ</name>
<dbReference type="EMBL" id="BARS01051810">
    <property type="protein sequence ID" value="GAG48920.1"/>
    <property type="molecule type" value="Genomic_DNA"/>
</dbReference>
<evidence type="ECO:0000313" key="1">
    <source>
        <dbReference type="EMBL" id="GAG48920.1"/>
    </source>
</evidence>